<dbReference type="InterPro" id="IPR020806">
    <property type="entry name" value="PKS_PP-bd"/>
</dbReference>
<dbReference type="InterPro" id="IPR042099">
    <property type="entry name" value="ANL_N_sf"/>
</dbReference>
<dbReference type="GO" id="GO:0043041">
    <property type="term" value="P:amino acid activation for nonribosomal peptide biosynthetic process"/>
    <property type="evidence" value="ECO:0007669"/>
    <property type="project" value="TreeGrafter"/>
</dbReference>
<dbReference type="InterPro" id="IPR036736">
    <property type="entry name" value="ACP-like_sf"/>
</dbReference>
<evidence type="ECO:0000313" key="5">
    <source>
        <dbReference type="EMBL" id="NGY62597.1"/>
    </source>
</evidence>
<gene>
    <name evidence="5" type="ORF">G7043_27125</name>
</gene>
<protein>
    <submittedName>
        <fullName evidence="5">Amino acid adenylation domain-containing protein</fullName>
    </submittedName>
</protein>
<evidence type="ECO:0000313" key="6">
    <source>
        <dbReference type="Proteomes" id="UP000481360"/>
    </source>
</evidence>
<dbReference type="Gene3D" id="1.10.1200.10">
    <property type="entry name" value="ACP-like"/>
    <property type="match status" value="1"/>
</dbReference>
<dbReference type="NCBIfam" id="TIGR01733">
    <property type="entry name" value="AA-adenyl-dom"/>
    <property type="match status" value="1"/>
</dbReference>
<dbReference type="PROSITE" id="PS50075">
    <property type="entry name" value="CARRIER"/>
    <property type="match status" value="1"/>
</dbReference>
<dbReference type="InterPro" id="IPR009081">
    <property type="entry name" value="PP-bd_ACP"/>
</dbReference>
<dbReference type="InterPro" id="IPR020459">
    <property type="entry name" value="AMP-binding"/>
</dbReference>
<dbReference type="GO" id="GO:0044550">
    <property type="term" value="P:secondary metabolite biosynthetic process"/>
    <property type="evidence" value="ECO:0007669"/>
    <property type="project" value="TreeGrafter"/>
</dbReference>
<dbReference type="FunFam" id="3.40.50.12780:FF:000012">
    <property type="entry name" value="Non-ribosomal peptide synthetase"/>
    <property type="match status" value="1"/>
</dbReference>
<name>A0A7C9W0Z1_9PSEU</name>
<feature type="compositionally biased region" description="Basic and acidic residues" evidence="3">
    <location>
        <begin position="1"/>
        <end position="10"/>
    </location>
</feature>
<dbReference type="AlphaFoldDB" id="A0A7C9W0Z1"/>
<evidence type="ECO:0000256" key="3">
    <source>
        <dbReference type="SAM" id="MobiDB-lite"/>
    </source>
</evidence>
<sequence>MSETVWHDVEAPSWGFGGGEGTGTHQIAVPGGGDEAAWQAALAVVLRRYDPEAETPCAELVFTAAGRGAARSAPLTVSVLPDGEGTVLRCDYLRAHFAPEIASAFLHHLAHVHRQLLDGTPEAEVELMDAAEQQRVAALGRPRDPLVTTPTTIHEAFARVAATTPDAIALCDTENRLTYRELDRRATALAGGLHDLGVRAGDRVGVCLERTAELVVTLLGVLKAGATYVPTDPAYPADRLRHTVEDAGLGVVITRREEFPAAGDVVVVPPDALDSVTEVVVTTTPADPAYVIYTSGSTGRPKGVVIPHRNVISLVDAARAELDLDLHDVWSLFHSSAFDVSVFEMWGCLLTGGRLVVVPYFVSREPEEFRDLLEAEEVTVLSQTPSAFTQLLPVVRRELSAVRLVLFAGEPLDTRMLLPWMDLHPRCELVNLFGITETTVHTTVQVVTREDALAASRSVGPALPGWHLYVMDEAGRLVPPGVIGEIVVGGAGVALHYLGREDLTAQRFRPDPFAGGTMYRSGDLGRLRPDGALEHLGRMDGQVKIRGFRIELDEIRAVLLEDPDVRAAAVVVRRDDPATPRLDAYVVLTGGDATVVRKRAATVLPDYMVPATVTPVAELPLTTNGKLDHKRLPAPVRPSSESDAGELDPVTARIRAIWAELLGTPVGVDDNFFDLGGNSHIGVRIGAALRAAGFPSVRLRELYQNPTVRGIAALVNGQLALPE</sequence>
<dbReference type="Pfam" id="PF13193">
    <property type="entry name" value="AMP-binding_C"/>
    <property type="match status" value="1"/>
</dbReference>
<dbReference type="Proteomes" id="UP000481360">
    <property type="component" value="Unassembled WGS sequence"/>
</dbReference>
<dbReference type="Gene3D" id="3.40.50.12780">
    <property type="entry name" value="N-terminal domain of ligase-like"/>
    <property type="match status" value="1"/>
</dbReference>
<dbReference type="PROSITE" id="PS00455">
    <property type="entry name" value="AMP_BINDING"/>
    <property type="match status" value="1"/>
</dbReference>
<dbReference type="SMART" id="SM00823">
    <property type="entry name" value="PKS_PP"/>
    <property type="match status" value="1"/>
</dbReference>
<keyword evidence="1" id="KW-0596">Phosphopantetheine</keyword>
<evidence type="ECO:0000259" key="4">
    <source>
        <dbReference type="PROSITE" id="PS50075"/>
    </source>
</evidence>
<dbReference type="RefSeq" id="WP_166050156.1">
    <property type="nucleotide sequence ID" value="NZ_JAAMPJ010000007.1"/>
</dbReference>
<dbReference type="InterPro" id="IPR010071">
    <property type="entry name" value="AA_adenyl_dom"/>
</dbReference>
<dbReference type="GO" id="GO:0005737">
    <property type="term" value="C:cytoplasm"/>
    <property type="evidence" value="ECO:0007669"/>
    <property type="project" value="TreeGrafter"/>
</dbReference>
<proteinExistence type="predicted"/>
<reference evidence="5 6" key="1">
    <citation type="submission" date="2020-03" db="EMBL/GenBank/DDBJ databases">
        <title>Isolation and identification of active actinomycetes.</title>
        <authorList>
            <person name="Sun X."/>
        </authorList>
    </citation>
    <scope>NUCLEOTIDE SEQUENCE [LARGE SCALE GENOMIC DNA]</scope>
    <source>
        <strain evidence="5 6">NEAU-D13</strain>
    </source>
</reference>
<dbReference type="EMBL" id="JAAMPJ010000007">
    <property type="protein sequence ID" value="NGY62597.1"/>
    <property type="molecule type" value="Genomic_DNA"/>
</dbReference>
<keyword evidence="6" id="KW-1185">Reference proteome</keyword>
<comment type="caution">
    <text evidence="5">The sequence shown here is derived from an EMBL/GenBank/DDBJ whole genome shotgun (WGS) entry which is preliminary data.</text>
</comment>
<dbReference type="Pfam" id="PF00501">
    <property type="entry name" value="AMP-binding"/>
    <property type="match status" value="1"/>
</dbReference>
<dbReference type="InterPro" id="IPR045851">
    <property type="entry name" value="AMP-bd_C_sf"/>
</dbReference>
<dbReference type="FunFam" id="3.40.50.980:FF:000001">
    <property type="entry name" value="Non-ribosomal peptide synthetase"/>
    <property type="match status" value="1"/>
</dbReference>
<dbReference type="InterPro" id="IPR000873">
    <property type="entry name" value="AMP-dep_synth/lig_dom"/>
</dbReference>
<dbReference type="GO" id="GO:0031177">
    <property type="term" value="F:phosphopantetheine binding"/>
    <property type="evidence" value="ECO:0007669"/>
    <property type="project" value="InterPro"/>
</dbReference>
<dbReference type="InterPro" id="IPR020845">
    <property type="entry name" value="AMP-binding_CS"/>
</dbReference>
<feature type="region of interest" description="Disordered" evidence="3">
    <location>
        <begin position="1"/>
        <end position="30"/>
    </location>
</feature>
<feature type="domain" description="Carrier" evidence="4">
    <location>
        <begin position="645"/>
        <end position="719"/>
    </location>
</feature>
<dbReference type="PRINTS" id="PR00154">
    <property type="entry name" value="AMPBINDING"/>
</dbReference>
<dbReference type="Pfam" id="PF00550">
    <property type="entry name" value="PP-binding"/>
    <property type="match status" value="1"/>
</dbReference>
<dbReference type="PANTHER" id="PTHR45527">
    <property type="entry name" value="NONRIBOSOMAL PEPTIDE SYNTHETASE"/>
    <property type="match status" value="1"/>
</dbReference>
<dbReference type="SUPFAM" id="SSF56801">
    <property type="entry name" value="Acetyl-CoA synthetase-like"/>
    <property type="match status" value="1"/>
</dbReference>
<accession>A0A7C9W0Z1</accession>
<evidence type="ECO:0000256" key="1">
    <source>
        <dbReference type="ARBA" id="ARBA00022450"/>
    </source>
</evidence>
<evidence type="ECO:0000256" key="2">
    <source>
        <dbReference type="ARBA" id="ARBA00022553"/>
    </source>
</evidence>
<dbReference type="PANTHER" id="PTHR45527:SF1">
    <property type="entry name" value="FATTY ACID SYNTHASE"/>
    <property type="match status" value="1"/>
</dbReference>
<organism evidence="5 6">
    <name type="scientific">Lentzea alba</name>
    <dbReference type="NCBI Taxonomy" id="2714351"/>
    <lineage>
        <taxon>Bacteria</taxon>
        <taxon>Bacillati</taxon>
        <taxon>Actinomycetota</taxon>
        <taxon>Actinomycetes</taxon>
        <taxon>Pseudonocardiales</taxon>
        <taxon>Pseudonocardiaceae</taxon>
        <taxon>Lentzea</taxon>
    </lineage>
</organism>
<dbReference type="InterPro" id="IPR025110">
    <property type="entry name" value="AMP-bd_C"/>
</dbReference>
<dbReference type="SUPFAM" id="SSF47336">
    <property type="entry name" value="ACP-like"/>
    <property type="match status" value="1"/>
</dbReference>
<dbReference type="Gene3D" id="3.30.300.30">
    <property type="match status" value="1"/>
</dbReference>
<keyword evidence="2" id="KW-0597">Phosphoprotein</keyword>